<evidence type="ECO:0000256" key="2">
    <source>
        <dbReference type="ARBA" id="ARBA00022645"/>
    </source>
</evidence>
<feature type="transmembrane region" description="Helical" evidence="17">
    <location>
        <begin position="33"/>
        <end position="61"/>
    </location>
</feature>
<dbReference type="Proteomes" id="UP001595387">
    <property type="component" value="Unassembled WGS sequence"/>
</dbReference>
<comment type="caution">
    <text evidence="20">The sequence shown here is derived from an EMBL/GenBank/DDBJ whole genome shotgun (WGS) entry which is preliminary data.</text>
</comment>
<dbReference type="InterPro" id="IPR050396">
    <property type="entry name" value="Glycosyltr_51/Transpeptidase"/>
</dbReference>
<comment type="catalytic activity">
    <reaction evidence="15">
        <text>[GlcNAc-(1-&gt;4)-Mur2Ac(oyl-L-Ala-gamma-D-Glu-L-Lys-D-Ala-D-Ala)](n)-di-trans,octa-cis-undecaprenyl diphosphate + beta-D-GlcNAc-(1-&gt;4)-Mur2Ac(oyl-L-Ala-gamma-D-Glu-L-Lys-D-Ala-D-Ala)-di-trans,octa-cis-undecaprenyl diphosphate = [GlcNAc-(1-&gt;4)-Mur2Ac(oyl-L-Ala-gamma-D-Glu-L-Lys-D-Ala-D-Ala)](n+1)-di-trans,octa-cis-undecaprenyl diphosphate + di-trans,octa-cis-undecaprenyl diphosphate + H(+)</text>
        <dbReference type="Rhea" id="RHEA:23708"/>
        <dbReference type="Rhea" id="RHEA-COMP:9602"/>
        <dbReference type="Rhea" id="RHEA-COMP:9603"/>
        <dbReference type="ChEBI" id="CHEBI:15378"/>
        <dbReference type="ChEBI" id="CHEBI:58405"/>
        <dbReference type="ChEBI" id="CHEBI:60033"/>
        <dbReference type="ChEBI" id="CHEBI:78435"/>
        <dbReference type="EC" id="2.4.99.28"/>
    </reaction>
</comment>
<evidence type="ECO:0000256" key="4">
    <source>
        <dbReference type="ARBA" id="ARBA00022676"/>
    </source>
</evidence>
<keyword evidence="2" id="KW-0121">Carboxypeptidase</keyword>
<keyword evidence="3" id="KW-0645">Protease</keyword>
<reference evidence="21" key="1">
    <citation type="journal article" date="2019" name="Int. J. Syst. Evol. Microbiol.">
        <title>The Global Catalogue of Microorganisms (GCM) 10K type strain sequencing project: providing services to taxonomists for standard genome sequencing and annotation.</title>
        <authorList>
            <consortium name="The Broad Institute Genomics Platform"/>
            <consortium name="The Broad Institute Genome Sequencing Center for Infectious Disease"/>
            <person name="Wu L."/>
            <person name="Ma J."/>
        </authorList>
    </citation>
    <scope>NUCLEOTIDE SEQUENCE [LARGE SCALE GENOMIC DNA]</scope>
    <source>
        <strain evidence="21">KCTC 13193</strain>
    </source>
</reference>
<organism evidence="20 21">
    <name type="scientific">Virgibacillus sediminis</name>
    <dbReference type="NCBI Taxonomy" id="202260"/>
    <lineage>
        <taxon>Bacteria</taxon>
        <taxon>Bacillati</taxon>
        <taxon>Bacillota</taxon>
        <taxon>Bacilli</taxon>
        <taxon>Bacillales</taxon>
        <taxon>Bacillaceae</taxon>
        <taxon>Virgibacillus</taxon>
    </lineage>
</organism>
<evidence type="ECO:0000256" key="14">
    <source>
        <dbReference type="ARBA" id="ARBA00034000"/>
    </source>
</evidence>
<dbReference type="Gene3D" id="3.90.1310.40">
    <property type="match status" value="1"/>
</dbReference>
<dbReference type="PANTHER" id="PTHR32282">
    <property type="entry name" value="BINDING PROTEIN TRANSPEPTIDASE, PUTATIVE-RELATED"/>
    <property type="match status" value="1"/>
</dbReference>
<evidence type="ECO:0000256" key="15">
    <source>
        <dbReference type="ARBA" id="ARBA00049902"/>
    </source>
</evidence>
<evidence type="ECO:0000256" key="6">
    <source>
        <dbReference type="ARBA" id="ARBA00022692"/>
    </source>
</evidence>
<dbReference type="EMBL" id="JBHRRZ010000015">
    <property type="protein sequence ID" value="MFC2948670.1"/>
    <property type="molecule type" value="Genomic_DNA"/>
</dbReference>
<sequence>MDLKGKYHKYSQKFGEIWKTGKIQRSSRITYDVFWNVVIFFLIIGFIGLFFAGGIGAGYFASLVEDEPVRSYEEMKQHLFDYSETSKLYFADEVYFGDISSDVHREEISLENISDHLINAVIATEDEYFETHEGIVPKALLRAMMQEFTNSEVQTGGSTLTQQVIKNQILTNEVSFERKAKEILLALRLERFFEKDDILNAYLNIVPFGRDAAGRNIAGVQTAAKGIFNVNADELNLPQAAYIAGLPQSPFAYTPFKNAGGLKTEEGMQKGLQRMQSVLDRMKEEEYITEEEYQEATSYDIVADFREDFPLPRDTYPRLTDELKSRAVDKLTMVIAEEDGYTKEELENKESLKERYRERARTDLSTKGYQVHSTIDKEIYDSMQEVTENFGDFGPTWTGNITRADGEVIETTQHVQASAVMIENSTGRIISFVAGNDPEKDYNFATAAKRSNGSTMKPLLVFAPAMEEGLIQPGTPVADVDLPVAGDWKPSNYSGSHYGLIPARKALYNSYNVSTSRIYKKMLDSNPDRNPVEKYLQKMGITTVDPKEGYYPSLSIGATTTGVTVEENTNAFATFGNKGKFADGYMIDKITTADGEIIFEKEVETEEVFSPQTSYLTLDMMRDVMDKGTGTYANSQLSNQSVDWASKSGTGQEWKDVWFMGVNPNVTIGTWMGYEIPKPLYRSWDPQGHSQRVQRFWAQLVNSAAQADPELVTPSESFEQPEGIVSRSYCAISGKLPSSLCEAAGLIKADLFNEKYVPTETDDSLIRGNSVQVNGRSVEADSNTPKEFINSNGLAFNPEFLEENGYDQLNSIRELYPRTDRDRWERIGAPSSGTTTIEDNDQAPSAPEALSSSGDSLAWNSSNSPDVAGYRIYHAEDRNGSYSQIGNTTSTSYSSLPGDGVYHVRAVDYYGRQSTPSAEIVVGELAATASSQETTNESQTNVEQLSNEETEEDSEIEAVDQGTEDEGSESQDGSIEEENHERE</sequence>
<feature type="compositionally biased region" description="Polar residues" evidence="16">
    <location>
        <begin position="928"/>
        <end position="942"/>
    </location>
</feature>
<feature type="domain" description="Penicillin-binding protein transpeptidase" evidence="18">
    <location>
        <begin position="418"/>
        <end position="665"/>
    </location>
</feature>
<keyword evidence="4" id="KW-0328">Glycosyltransferase</keyword>
<dbReference type="InterPro" id="IPR001460">
    <property type="entry name" value="PCN-bd_Tpept"/>
</dbReference>
<evidence type="ECO:0000256" key="8">
    <source>
        <dbReference type="ARBA" id="ARBA00022960"/>
    </source>
</evidence>
<evidence type="ECO:0000256" key="13">
    <source>
        <dbReference type="ARBA" id="ARBA00023316"/>
    </source>
</evidence>
<evidence type="ECO:0000256" key="17">
    <source>
        <dbReference type="SAM" id="Phobius"/>
    </source>
</evidence>
<gene>
    <name evidence="20" type="ORF">ACFODW_09995</name>
</gene>
<dbReference type="Gene3D" id="2.60.40.10">
    <property type="entry name" value="Immunoglobulins"/>
    <property type="match status" value="1"/>
</dbReference>
<evidence type="ECO:0000256" key="1">
    <source>
        <dbReference type="ARBA" id="ARBA00022475"/>
    </source>
</evidence>
<accession>A0ABV7A6M9</accession>
<dbReference type="InterPro" id="IPR023346">
    <property type="entry name" value="Lysozyme-like_dom_sf"/>
</dbReference>
<keyword evidence="11 17" id="KW-0472">Membrane</keyword>
<keyword evidence="9" id="KW-0573">Peptidoglycan synthesis</keyword>
<comment type="catalytic activity">
    <reaction evidence="14">
        <text>Preferential cleavage: (Ac)2-L-Lys-D-Ala-|-D-Ala. Also transpeptidation of peptidyl-alanyl moieties that are N-acyl substituents of D-alanine.</text>
        <dbReference type="EC" id="3.4.16.4"/>
    </reaction>
</comment>
<evidence type="ECO:0000256" key="11">
    <source>
        <dbReference type="ARBA" id="ARBA00023136"/>
    </source>
</evidence>
<evidence type="ECO:0000256" key="7">
    <source>
        <dbReference type="ARBA" id="ARBA00022801"/>
    </source>
</evidence>
<evidence type="ECO:0000313" key="21">
    <source>
        <dbReference type="Proteomes" id="UP001595387"/>
    </source>
</evidence>
<name>A0ABV7A6M9_9BACI</name>
<evidence type="ECO:0000256" key="12">
    <source>
        <dbReference type="ARBA" id="ARBA00023268"/>
    </source>
</evidence>
<evidence type="ECO:0000259" key="18">
    <source>
        <dbReference type="Pfam" id="PF00905"/>
    </source>
</evidence>
<dbReference type="InterPro" id="IPR012338">
    <property type="entry name" value="Beta-lactam/transpept-like"/>
</dbReference>
<keyword evidence="13" id="KW-0961">Cell wall biogenesis/degradation</keyword>
<evidence type="ECO:0000256" key="9">
    <source>
        <dbReference type="ARBA" id="ARBA00022984"/>
    </source>
</evidence>
<feature type="region of interest" description="Disordered" evidence="16">
    <location>
        <begin position="926"/>
        <end position="983"/>
    </location>
</feature>
<dbReference type="InterPro" id="IPR013783">
    <property type="entry name" value="Ig-like_fold"/>
</dbReference>
<evidence type="ECO:0000313" key="20">
    <source>
        <dbReference type="EMBL" id="MFC2948670.1"/>
    </source>
</evidence>
<evidence type="ECO:0000259" key="19">
    <source>
        <dbReference type="Pfam" id="PF00912"/>
    </source>
</evidence>
<dbReference type="Gene3D" id="1.10.3810.10">
    <property type="entry name" value="Biosynthetic peptidoglycan transglycosylase-like"/>
    <property type="match status" value="1"/>
</dbReference>
<keyword evidence="21" id="KW-1185">Reference proteome</keyword>
<feature type="compositionally biased region" description="Polar residues" evidence="16">
    <location>
        <begin position="850"/>
        <end position="859"/>
    </location>
</feature>
<evidence type="ECO:0000256" key="3">
    <source>
        <dbReference type="ARBA" id="ARBA00022670"/>
    </source>
</evidence>
<dbReference type="InterPro" id="IPR001264">
    <property type="entry name" value="Glyco_trans_51"/>
</dbReference>
<keyword evidence="12" id="KW-0511">Multifunctional enzyme</keyword>
<keyword evidence="7" id="KW-0378">Hydrolase</keyword>
<feature type="region of interest" description="Disordered" evidence="16">
    <location>
        <begin position="823"/>
        <end position="859"/>
    </location>
</feature>
<dbReference type="Gene3D" id="3.40.710.10">
    <property type="entry name" value="DD-peptidase/beta-lactamase superfamily"/>
    <property type="match status" value="1"/>
</dbReference>
<dbReference type="SUPFAM" id="SSF56601">
    <property type="entry name" value="beta-lactamase/transpeptidase-like"/>
    <property type="match status" value="1"/>
</dbReference>
<evidence type="ECO:0000256" key="5">
    <source>
        <dbReference type="ARBA" id="ARBA00022679"/>
    </source>
</evidence>
<proteinExistence type="predicted"/>
<keyword evidence="6 17" id="KW-0812">Transmembrane</keyword>
<feature type="domain" description="Glycosyl transferase family 51" evidence="19">
    <location>
        <begin position="97"/>
        <end position="283"/>
    </location>
</feature>
<dbReference type="PANTHER" id="PTHR32282:SF32">
    <property type="entry name" value="PENICILLIN-BINDING PROTEIN 2A"/>
    <property type="match status" value="1"/>
</dbReference>
<keyword evidence="10 17" id="KW-1133">Transmembrane helix</keyword>
<dbReference type="SUPFAM" id="SSF53955">
    <property type="entry name" value="Lysozyme-like"/>
    <property type="match status" value="1"/>
</dbReference>
<keyword evidence="8" id="KW-0133">Cell shape</keyword>
<dbReference type="Pfam" id="PF00912">
    <property type="entry name" value="Transgly"/>
    <property type="match status" value="1"/>
</dbReference>
<dbReference type="Pfam" id="PF00905">
    <property type="entry name" value="Transpeptidase"/>
    <property type="match status" value="1"/>
</dbReference>
<dbReference type="RefSeq" id="WP_390305904.1">
    <property type="nucleotide sequence ID" value="NZ_JBHRRZ010000015.1"/>
</dbReference>
<evidence type="ECO:0000256" key="10">
    <source>
        <dbReference type="ARBA" id="ARBA00022989"/>
    </source>
</evidence>
<feature type="compositionally biased region" description="Acidic residues" evidence="16">
    <location>
        <begin position="946"/>
        <end position="976"/>
    </location>
</feature>
<evidence type="ECO:0000256" key="16">
    <source>
        <dbReference type="SAM" id="MobiDB-lite"/>
    </source>
</evidence>
<keyword evidence="5" id="KW-0808">Transferase</keyword>
<keyword evidence="1" id="KW-1003">Cell membrane</keyword>
<dbReference type="InterPro" id="IPR036950">
    <property type="entry name" value="PBP_transglycosylase"/>
</dbReference>
<protein>
    <submittedName>
        <fullName evidence="20">Transglycosylase domain-containing protein</fullName>
    </submittedName>
</protein>